<keyword evidence="4 5" id="KW-0472">Membrane</keyword>
<keyword evidence="2 5" id="KW-0812">Transmembrane</keyword>
<evidence type="ECO:0000313" key="7">
    <source>
        <dbReference type="Proteomes" id="UP001236806"/>
    </source>
</evidence>
<protein>
    <submittedName>
        <fullName evidence="6">Membrane protein YphA (DoxX/SURF4 family)</fullName>
    </submittedName>
</protein>
<organism evidence="6 7">
    <name type="scientific">Pseudarthrobacter siccitolerans</name>
    <dbReference type="NCBI Taxonomy" id="861266"/>
    <lineage>
        <taxon>Bacteria</taxon>
        <taxon>Bacillati</taxon>
        <taxon>Actinomycetota</taxon>
        <taxon>Actinomycetes</taxon>
        <taxon>Micrococcales</taxon>
        <taxon>Micrococcaceae</taxon>
        <taxon>Pseudarthrobacter</taxon>
    </lineage>
</organism>
<gene>
    <name evidence="6" type="ORF">QFZ36_001947</name>
</gene>
<feature type="transmembrane region" description="Helical" evidence="5">
    <location>
        <begin position="56"/>
        <end position="89"/>
    </location>
</feature>
<keyword evidence="7" id="KW-1185">Reference proteome</keyword>
<comment type="subcellular location">
    <subcellularLocation>
        <location evidence="1">Membrane</location>
        <topology evidence="1">Multi-pass membrane protein</topology>
    </subcellularLocation>
</comment>
<proteinExistence type="predicted"/>
<dbReference type="InterPro" id="IPR032808">
    <property type="entry name" value="DoxX"/>
</dbReference>
<comment type="caution">
    <text evidence="6">The sequence shown here is derived from an EMBL/GenBank/DDBJ whole genome shotgun (WGS) entry which is preliminary data.</text>
</comment>
<evidence type="ECO:0000256" key="4">
    <source>
        <dbReference type="ARBA" id="ARBA00023136"/>
    </source>
</evidence>
<reference evidence="6 7" key="1">
    <citation type="submission" date="2023-07" db="EMBL/GenBank/DDBJ databases">
        <title>Comparative genomics of wheat-associated soil bacteria to identify genetic determinants of phenazine resistance.</title>
        <authorList>
            <person name="Mouncey N."/>
        </authorList>
    </citation>
    <scope>NUCLEOTIDE SEQUENCE [LARGE SCALE GENOMIC DNA]</scope>
    <source>
        <strain evidence="6 7">W1I3</strain>
    </source>
</reference>
<sequence>MNITLWIITAILALAFLAAGTMKIAQPKAKLAAAGQGWVEDFSDATVKRIGALEILAALGLILPALFGIATVLVPAAAVGLVLLMAGAAITHGRRHETPNVVINVVLAILAAGVAIARFGPFGF</sequence>
<name>A0ABU0PK82_9MICC</name>
<evidence type="ECO:0000256" key="3">
    <source>
        <dbReference type="ARBA" id="ARBA00022989"/>
    </source>
</evidence>
<evidence type="ECO:0000313" key="6">
    <source>
        <dbReference type="EMBL" id="MDQ0674386.1"/>
    </source>
</evidence>
<keyword evidence="3 5" id="KW-1133">Transmembrane helix</keyword>
<evidence type="ECO:0000256" key="1">
    <source>
        <dbReference type="ARBA" id="ARBA00004141"/>
    </source>
</evidence>
<dbReference type="Pfam" id="PF13564">
    <property type="entry name" value="DoxX_2"/>
    <property type="match status" value="1"/>
</dbReference>
<dbReference type="Proteomes" id="UP001236806">
    <property type="component" value="Unassembled WGS sequence"/>
</dbReference>
<dbReference type="EMBL" id="JAUSXB010000001">
    <property type="protein sequence ID" value="MDQ0674386.1"/>
    <property type="molecule type" value="Genomic_DNA"/>
</dbReference>
<feature type="transmembrane region" description="Helical" evidence="5">
    <location>
        <begin position="101"/>
        <end position="120"/>
    </location>
</feature>
<dbReference type="RefSeq" id="WP_306635920.1">
    <property type="nucleotide sequence ID" value="NZ_JAUSXB010000001.1"/>
</dbReference>
<accession>A0ABU0PK82</accession>
<evidence type="ECO:0000256" key="5">
    <source>
        <dbReference type="SAM" id="Phobius"/>
    </source>
</evidence>
<evidence type="ECO:0000256" key="2">
    <source>
        <dbReference type="ARBA" id="ARBA00022692"/>
    </source>
</evidence>